<keyword evidence="2" id="KW-0479">Metal-binding</keyword>
<dbReference type="NCBIfam" id="TIGR02311">
    <property type="entry name" value="HpaI"/>
    <property type="match status" value="1"/>
</dbReference>
<evidence type="ECO:0000313" key="5">
    <source>
        <dbReference type="EMBL" id="EYU14983.1"/>
    </source>
</evidence>
<keyword evidence="3 5" id="KW-0456">Lyase</keyword>
<dbReference type="InterPro" id="IPR005000">
    <property type="entry name" value="Aldolase/citrate-lyase_domain"/>
</dbReference>
<dbReference type="RefSeq" id="WP_036779300.1">
    <property type="nucleotide sequence ID" value="NZ_CAWLTM010000081.1"/>
</dbReference>
<dbReference type="PANTHER" id="PTHR30502:SF0">
    <property type="entry name" value="PHOSPHOENOLPYRUVATE CARBOXYLASE FAMILY PROTEIN"/>
    <property type="match status" value="1"/>
</dbReference>
<feature type="domain" description="HpcH/HpaI aldolase/citrate lyase" evidence="4">
    <location>
        <begin position="18"/>
        <end position="243"/>
    </location>
</feature>
<dbReference type="Proteomes" id="UP000023464">
    <property type="component" value="Unassembled WGS sequence"/>
</dbReference>
<dbReference type="GO" id="GO:0010124">
    <property type="term" value="P:phenylacetate catabolic process"/>
    <property type="evidence" value="ECO:0007669"/>
    <property type="project" value="InterPro"/>
</dbReference>
<dbReference type="PANTHER" id="PTHR30502">
    <property type="entry name" value="2-KETO-3-DEOXY-L-RHAMNONATE ALDOLASE"/>
    <property type="match status" value="1"/>
</dbReference>
<proteinExistence type="inferred from homology"/>
<dbReference type="InterPro" id="IPR040442">
    <property type="entry name" value="Pyrv_kinase-like_dom_sf"/>
</dbReference>
<dbReference type="GO" id="GO:0005737">
    <property type="term" value="C:cytoplasm"/>
    <property type="evidence" value="ECO:0007669"/>
    <property type="project" value="UniProtKB-ARBA"/>
</dbReference>
<dbReference type="PATRIC" id="fig|1393736.3.peg.2501"/>
<dbReference type="EC" id="4.1.2.-" evidence="5"/>
<name>A0A022PJ80_9GAMM</name>
<dbReference type="Gene3D" id="3.20.20.60">
    <property type="entry name" value="Phosphoenolpyruvate-binding domains"/>
    <property type="match status" value="1"/>
</dbReference>
<evidence type="ECO:0000259" key="4">
    <source>
        <dbReference type="Pfam" id="PF03328"/>
    </source>
</evidence>
<dbReference type="SUPFAM" id="SSF51621">
    <property type="entry name" value="Phosphoenolpyruvate/pyruvate domain"/>
    <property type="match status" value="1"/>
</dbReference>
<dbReference type="EMBL" id="JFGV01000034">
    <property type="protein sequence ID" value="EYU14983.1"/>
    <property type="molecule type" value="Genomic_DNA"/>
</dbReference>
<sequence length="268" mass="28931">MDRLTNKFKQALKAGQPQIGLWLGLCSPYSAELVAGAGFDWLLIDGEHAPNDVQTILSQLQAIAPYPSHPIVRPPWNDLVIIKQLLDIGAQTLLIPMIQNAEQAYEAVRATRYPPEGIRGVGSALARASHWNRIPDYLHRANDEICVLVQVETREALRNLPEILKVEGVDGVFIGPADLSSDMGFANNPQHPEVKAAIEQAIAQIKAAGKAPGILMSAPNVAEHYLKLGALFVAVGIDTTLLARTAEALAARFNANKDSPAAPLSDVY</sequence>
<protein>
    <submittedName>
        <fullName evidence="5">2,4-dihydroxyhept-2-enedioate aldolase</fullName>
        <ecNumber evidence="5">4.1.2.-</ecNumber>
    </submittedName>
</protein>
<dbReference type="InterPro" id="IPR050251">
    <property type="entry name" value="HpcH-HpaI_aldolase"/>
</dbReference>
<reference evidence="5 6" key="1">
    <citation type="submission" date="2014-03" db="EMBL/GenBank/DDBJ databases">
        <title>Draft Genome of Photorhabdus luminescens BA1, an Egyptian Isolate.</title>
        <authorList>
            <person name="Ghazal S."/>
            <person name="Hurst S.G.IV."/>
            <person name="Morris K."/>
            <person name="Thomas K."/>
            <person name="Tisa L.S."/>
        </authorList>
    </citation>
    <scope>NUCLEOTIDE SEQUENCE [LARGE SCALE GENOMIC DNA]</scope>
    <source>
        <strain evidence="5 6">BA1</strain>
    </source>
</reference>
<dbReference type="GO" id="GO:0046872">
    <property type="term" value="F:metal ion binding"/>
    <property type="evidence" value="ECO:0007669"/>
    <property type="project" value="UniProtKB-KW"/>
</dbReference>
<evidence type="ECO:0000256" key="1">
    <source>
        <dbReference type="ARBA" id="ARBA00005568"/>
    </source>
</evidence>
<evidence type="ECO:0000256" key="2">
    <source>
        <dbReference type="ARBA" id="ARBA00022723"/>
    </source>
</evidence>
<keyword evidence="6" id="KW-1185">Reference proteome</keyword>
<comment type="similarity">
    <text evidence="1">Belongs to the HpcH/HpaI aldolase family.</text>
</comment>
<accession>A0A022PJ80</accession>
<dbReference type="InterPro" id="IPR015813">
    <property type="entry name" value="Pyrv/PenolPyrv_kinase-like_dom"/>
</dbReference>
<dbReference type="GO" id="GO:0016832">
    <property type="term" value="F:aldehyde-lyase activity"/>
    <property type="evidence" value="ECO:0007669"/>
    <property type="project" value="TreeGrafter"/>
</dbReference>
<evidence type="ECO:0000256" key="3">
    <source>
        <dbReference type="ARBA" id="ARBA00023239"/>
    </source>
</evidence>
<evidence type="ECO:0000313" key="6">
    <source>
        <dbReference type="Proteomes" id="UP000023464"/>
    </source>
</evidence>
<comment type="caution">
    <text evidence="5">The sequence shown here is derived from an EMBL/GenBank/DDBJ whole genome shotgun (WGS) entry which is preliminary data.</text>
</comment>
<dbReference type="FunFam" id="3.20.20.60:FF:000004">
    <property type="entry name" value="5-keto-4-deoxy-D-glucarate aldolase"/>
    <property type="match status" value="1"/>
</dbReference>
<dbReference type="Pfam" id="PF03328">
    <property type="entry name" value="HpcH_HpaI"/>
    <property type="match status" value="1"/>
</dbReference>
<organism evidence="5 6">
    <name type="scientific">Photorhabdus aegyptia</name>
    <dbReference type="NCBI Taxonomy" id="2805098"/>
    <lineage>
        <taxon>Bacteria</taxon>
        <taxon>Pseudomonadati</taxon>
        <taxon>Pseudomonadota</taxon>
        <taxon>Gammaproteobacteria</taxon>
        <taxon>Enterobacterales</taxon>
        <taxon>Morganellaceae</taxon>
        <taxon>Photorhabdus</taxon>
    </lineage>
</organism>
<dbReference type="InterPro" id="IPR012689">
    <property type="entry name" value="HpaI"/>
</dbReference>
<gene>
    <name evidence="5" type="ORF">BA1DRAFT_02451</name>
</gene>
<dbReference type="AlphaFoldDB" id="A0A022PJ80"/>